<dbReference type="InterPro" id="IPR033580">
    <property type="entry name" value="Nurim-like"/>
</dbReference>
<evidence type="ECO:0000256" key="5">
    <source>
        <dbReference type="ARBA" id="ARBA00023136"/>
    </source>
</evidence>
<comment type="similarity">
    <text evidence="2">Belongs to the nurim family.</text>
</comment>
<feature type="transmembrane region" description="Helical" evidence="6">
    <location>
        <begin position="117"/>
        <end position="137"/>
    </location>
</feature>
<gene>
    <name evidence="7" type="ORF">WCY31_07120</name>
</gene>
<proteinExistence type="inferred from homology"/>
<evidence type="ECO:0000256" key="1">
    <source>
        <dbReference type="ARBA" id="ARBA00004141"/>
    </source>
</evidence>
<keyword evidence="8" id="KW-1185">Reference proteome</keyword>
<keyword evidence="3 6" id="KW-0812">Transmembrane</keyword>
<organism evidence="7 8">
    <name type="scientific">Sulfurimonas diazotrophicus</name>
    <dbReference type="NCBI Taxonomy" id="3131939"/>
    <lineage>
        <taxon>Bacteria</taxon>
        <taxon>Pseudomonadati</taxon>
        <taxon>Campylobacterota</taxon>
        <taxon>Epsilonproteobacteria</taxon>
        <taxon>Campylobacterales</taxon>
        <taxon>Sulfurimonadaceae</taxon>
        <taxon>Sulfurimonas</taxon>
    </lineage>
</organism>
<evidence type="ECO:0000256" key="4">
    <source>
        <dbReference type="ARBA" id="ARBA00022989"/>
    </source>
</evidence>
<evidence type="ECO:0000313" key="7">
    <source>
        <dbReference type="EMBL" id="XAU14026.1"/>
    </source>
</evidence>
<dbReference type="EMBL" id="CP147920">
    <property type="protein sequence ID" value="XAU14026.1"/>
    <property type="molecule type" value="Genomic_DNA"/>
</dbReference>
<name>A0ABZ3H709_9BACT</name>
<comment type="subcellular location">
    <subcellularLocation>
        <location evidence="1">Membrane</location>
        <topology evidence="1">Multi-pass membrane protein</topology>
    </subcellularLocation>
</comment>
<evidence type="ECO:0000256" key="3">
    <source>
        <dbReference type="ARBA" id="ARBA00022692"/>
    </source>
</evidence>
<dbReference type="Gene3D" id="1.20.120.1630">
    <property type="match status" value="1"/>
</dbReference>
<dbReference type="PANTHER" id="PTHR31040">
    <property type="entry name" value="NURIM"/>
    <property type="match status" value="1"/>
</dbReference>
<sequence length="243" mass="27710">MRQILLFIYALFAYLSAMVSVLVLILWVYPWSFMPINIDSGSGGSFALPVDLALIALFGLQHSVMARPVVKQALFGARPVAFRTSTYTVLSALCLLLIVLLWQPLPTPLYAFESGPFFWLTTLFYVLGWSMAFVATFQIDHFELFGLHQGYRALRGIPEPEVRFQKKGFYKYVRHPIQTGTVIGLWAVPVMSTGHLLFSAGMTLYVLIGLMYEEKDLVKTLGSAYRRYREEVPMLFPFKKRRS</sequence>
<keyword evidence="4 6" id="KW-1133">Transmembrane helix</keyword>
<protein>
    <submittedName>
        <fullName evidence="7">NnrU family protein</fullName>
    </submittedName>
</protein>
<evidence type="ECO:0000313" key="8">
    <source>
        <dbReference type="Proteomes" id="UP001447842"/>
    </source>
</evidence>
<evidence type="ECO:0000256" key="2">
    <source>
        <dbReference type="ARBA" id="ARBA00010631"/>
    </source>
</evidence>
<keyword evidence="5 6" id="KW-0472">Membrane</keyword>
<evidence type="ECO:0000256" key="6">
    <source>
        <dbReference type="SAM" id="Phobius"/>
    </source>
</evidence>
<dbReference type="Proteomes" id="UP001447842">
    <property type="component" value="Chromosome"/>
</dbReference>
<accession>A0ABZ3H709</accession>
<reference evidence="7 8" key="1">
    <citation type="submission" date="2024-03" db="EMBL/GenBank/DDBJ databases">
        <title>Sulfurimonas sp. HSL3-1.</title>
        <authorList>
            <person name="Wang S."/>
        </authorList>
    </citation>
    <scope>NUCLEOTIDE SEQUENCE [LARGE SCALE GENOMIC DNA]</scope>
    <source>
        <strain evidence="7 8">HSL3-1</strain>
    </source>
</reference>
<feature type="transmembrane region" description="Helical" evidence="6">
    <location>
        <begin position="80"/>
        <end position="105"/>
    </location>
</feature>
<feature type="transmembrane region" description="Helical" evidence="6">
    <location>
        <begin position="41"/>
        <end position="60"/>
    </location>
</feature>
<dbReference type="PANTHER" id="PTHR31040:SF1">
    <property type="entry name" value="NURIM"/>
    <property type="match status" value="1"/>
</dbReference>
<dbReference type="RefSeq" id="WP_345971856.1">
    <property type="nucleotide sequence ID" value="NZ_CP147920.1"/>
</dbReference>
<feature type="transmembrane region" description="Helical" evidence="6">
    <location>
        <begin position="7"/>
        <end position="29"/>
    </location>
</feature>